<name>A0A1R1LEQ2_9MICC</name>
<feature type="region of interest" description="Disordered" evidence="1">
    <location>
        <begin position="1"/>
        <end position="72"/>
    </location>
</feature>
<feature type="transmembrane region" description="Helical" evidence="2">
    <location>
        <begin position="127"/>
        <end position="148"/>
    </location>
</feature>
<keyword evidence="2" id="KW-1133">Transmembrane helix</keyword>
<feature type="compositionally biased region" description="Basic and acidic residues" evidence="1">
    <location>
        <begin position="35"/>
        <end position="72"/>
    </location>
</feature>
<evidence type="ECO:0000256" key="1">
    <source>
        <dbReference type="SAM" id="MobiDB-lite"/>
    </source>
</evidence>
<comment type="caution">
    <text evidence="3">The sequence shown here is derived from an EMBL/GenBank/DDBJ whole genome shotgun (WGS) entry which is preliminary data.</text>
</comment>
<protein>
    <recommendedName>
        <fullName evidence="5">DUF3043 domain-containing protein</fullName>
    </recommendedName>
</protein>
<gene>
    <name evidence="3" type="ORF">BKD30_05445</name>
</gene>
<accession>A0A1R1LEQ2</accession>
<dbReference type="OrthoDB" id="5194448at2"/>
<evidence type="ECO:0000313" key="4">
    <source>
        <dbReference type="Proteomes" id="UP000187085"/>
    </source>
</evidence>
<proteinExistence type="predicted"/>
<dbReference type="RefSeq" id="WP_076702988.1">
    <property type="nucleotide sequence ID" value="NZ_MRDE01000024.1"/>
</dbReference>
<evidence type="ECO:0000256" key="2">
    <source>
        <dbReference type="SAM" id="Phobius"/>
    </source>
</evidence>
<keyword evidence="4" id="KW-1185">Reference proteome</keyword>
<dbReference type="Pfam" id="PF11241">
    <property type="entry name" value="DUF3043"/>
    <property type="match status" value="1"/>
</dbReference>
<reference evidence="3 4" key="1">
    <citation type="submission" date="2016-12" db="EMBL/GenBank/DDBJ databases">
        <title>Draft genome of Tersicoccus phoenicis 1P05MA.</title>
        <authorList>
            <person name="Nakajima Y."/>
            <person name="Yoshizawa S."/>
            <person name="Nakamura K."/>
            <person name="Ogura Y."/>
            <person name="Hayashi T."/>
            <person name="Kogure K."/>
        </authorList>
    </citation>
    <scope>NUCLEOTIDE SEQUENCE [LARGE SCALE GENOMIC DNA]</scope>
    <source>
        <strain evidence="3 4">1p05MA</strain>
    </source>
</reference>
<dbReference type="STRING" id="554083.BKD30_05445"/>
<feature type="transmembrane region" description="Helical" evidence="2">
    <location>
        <begin position="100"/>
        <end position="121"/>
    </location>
</feature>
<dbReference type="AlphaFoldDB" id="A0A1R1LEQ2"/>
<dbReference type="Proteomes" id="UP000187085">
    <property type="component" value="Unassembled WGS sequence"/>
</dbReference>
<keyword evidence="2" id="KW-0472">Membrane</keyword>
<evidence type="ECO:0008006" key="5">
    <source>
        <dbReference type="Google" id="ProtNLM"/>
    </source>
</evidence>
<dbReference type="InterPro" id="IPR021403">
    <property type="entry name" value="DUF3043"/>
</dbReference>
<evidence type="ECO:0000313" key="3">
    <source>
        <dbReference type="EMBL" id="OMH26018.1"/>
    </source>
</evidence>
<sequence>MFGRNKGSTAVTAVPAPEPAEDAKRGGGKGAPTPKRRDQEAARRRPLVPDDRKAAREANREASRESRLRTRRAMETGDDKYLPLRDKGPQKRFVRDWVDARFSIGEILLPLALVFVLLTFIPNTAVQSVVLVFFYAFVAVVVVDGLWLRRTLKRRLTAKFGATERGVYWYGFMRTLQFRRIRLPKPMVKRGQYPA</sequence>
<organism evidence="3 4">
    <name type="scientific">Tersicoccus phoenicis</name>
    <dbReference type="NCBI Taxonomy" id="554083"/>
    <lineage>
        <taxon>Bacteria</taxon>
        <taxon>Bacillati</taxon>
        <taxon>Actinomycetota</taxon>
        <taxon>Actinomycetes</taxon>
        <taxon>Micrococcales</taxon>
        <taxon>Micrococcaceae</taxon>
        <taxon>Tersicoccus</taxon>
    </lineage>
</organism>
<keyword evidence="2" id="KW-0812">Transmembrane</keyword>
<dbReference type="EMBL" id="MRDE01000024">
    <property type="protein sequence ID" value="OMH26018.1"/>
    <property type="molecule type" value="Genomic_DNA"/>
</dbReference>